<dbReference type="Pfam" id="PF12867">
    <property type="entry name" value="DinB_2"/>
    <property type="match status" value="1"/>
</dbReference>
<dbReference type="RefSeq" id="WP_074240242.1">
    <property type="nucleotide sequence ID" value="NZ_FSRA01000001.1"/>
</dbReference>
<dbReference type="EMBL" id="FSRA01000001">
    <property type="protein sequence ID" value="SIO16877.1"/>
    <property type="molecule type" value="Genomic_DNA"/>
</dbReference>
<dbReference type="STRING" id="536979.SAMN04488055_3274"/>
<dbReference type="OrthoDB" id="954225at2"/>
<reference evidence="2 3" key="1">
    <citation type="submission" date="2016-11" db="EMBL/GenBank/DDBJ databases">
        <authorList>
            <person name="Jaros S."/>
            <person name="Januszkiewicz K."/>
            <person name="Wedrychowicz H."/>
        </authorList>
    </citation>
    <scope>NUCLEOTIDE SEQUENCE [LARGE SCALE GENOMIC DNA]</scope>
    <source>
        <strain evidence="2 3">DSM 24787</strain>
    </source>
</reference>
<protein>
    <submittedName>
        <fullName evidence="2">DinB superfamily protein</fullName>
    </submittedName>
</protein>
<keyword evidence="3" id="KW-1185">Reference proteome</keyword>
<dbReference type="InterPro" id="IPR034660">
    <property type="entry name" value="DinB/YfiT-like"/>
</dbReference>
<evidence type="ECO:0000313" key="3">
    <source>
        <dbReference type="Proteomes" id="UP000185003"/>
    </source>
</evidence>
<dbReference type="SUPFAM" id="SSF109854">
    <property type="entry name" value="DinB/YfiT-like putative metalloenzymes"/>
    <property type="match status" value="1"/>
</dbReference>
<sequence>MNKQAIKTLLNTSFTDFSTFIDTLSNHRFVVSPEGKWSAGQQLDHLIRSAKPVNKALGMPKFLLRFFGKPAAAKSRSYEQMKDAYVAELGRGGVTTRPYIPPVTEANQREILQQQMHAQRDKMIALLDKWTEEELDRYQVPHPLLGKITVRECLYFTAYHNHHHLHTLQVREKPNQPWAEQLERALF</sequence>
<organism evidence="2 3">
    <name type="scientific">Chitinophaga niabensis</name>
    <dbReference type="NCBI Taxonomy" id="536979"/>
    <lineage>
        <taxon>Bacteria</taxon>
        <taxon>Pseudomonadati</taxon>
        <taxon>Bacteroidota</taxon>
        <taxon>Chitinophagia</taxon>
        <taxon>Chitinophagales</taxon>
        <taxon>Chitinophagaceae</taxon>
        <taxon>Chitinophaga</taxon>
    </lineage>
</organism>
<dbReference type="Proteomes" id="UP000185003">
    <property type="component" value="Unassembled WGS sequence"/>
</dbReference>
<evidence type="ECO:0000313" key="2">
    <source>
        <dbReference type="EMBL" id="SIO16877.1"/>
    </source>
</evidence>
<feature type="domain" description="DinB-like" evidence="1">
    <location>
        <begin position="29"/>
        <end position="167"/>
    </location>
</feature>
<dbReference type="InterPro" id="IPR024775">
    <property type="entry name" value="DinB-like"/>
</dbReference>
<accession>A0A1N6HB06</accession>
<evidence type="ECO:0000259" key="1">
    <source>
        <dbReference type="Pfam" id="PF12867"/>
    </source>
</evidence>
<dbReference type="Gene3D" id="1.20.120.450">
    <property type="entry name" value="dinb family like domain"/>
    <property type="match status" value="1"/>
</dbReference>
<gene>
    <name evidence="2" type="ORF">SAMN04488055_3274</name>
</gene>
<proteinExistence type="predicted"/>
<name>A0A1N6HB06_9BACT</name>
<dbReference type="AlphaFoldDB" id="A0A1N6HB06"/>